<dbReference type="Proteomes" id="UP000232188">
    <property type="component" value="Unassembled WGS sequence"/>
</dbReference>
<evidence type="ECO:0000313" key="1">
    <source>
        <dbReference type="EMBL" id="PJZ51585.1"/>
    </source>
</evidence>
<dbReference type="RefSeq" id="WP_100787380.1">
    <property type="nucleotide sequence ID" value="NZ_NPDU01000024.1"/>
</dbReference>
<gene>
    <name evidence="2" type="ORF">CH376_10910</name>
    <name evidence="1" type="ORF">CH380_19255</name>
</gene>
<accession>A0A2M9YJ63</accession>
<keyword evidence="3" id="KW-1185">Reference proteome</keyword>
<proteinExistence type="predicted"/>
<sequence>MGDEKINDDYIQRQENLWIIHCENFLRKGKIPKRWEELPQYIKTERMRKYYVELKKRLEP</sequence>
<evidence type="ECO:0000313" key="3">
    <source>
        <dbReference type="Proteomes" id="UP000232149"/>
    </source>
</evidence>
<organism evidence="1 4">
    <name type="scientific">Leptospira adleri</name>
    <dbReference type="NCBI Taxonomy" id="2023186"/>
    <lineage>
        <taxon>Bacteria</taxon>
        <taxon>Pseudomonadati</taxon>
        <taxon>Spirochaetota</taxon>
        <taxon>Spirochaetia</taxon>
        <taxon>Leptospirales</taxon>
        <taxon>Leptospiraceae</taxon>
        <taxon>Leptospira</taxon>
    </lineage>
</organism>
<evidence type="ECO:0000313" key="4">
    <source>
        <dbReference type="Proteomes" id="UP000232188"/>
    </source>
</evidence>
<dbReference type="Proteomes" id="UP000232149">
    <property type="component" value="Unassembled WGS sequence"/>
</dbReference>
<dbReference type="EMBL" id="NPDV01000022">
    <property type="protein sequence ID" value="PJZ51585.1"/>
    <property type="molecule type" value="Genomic_DNA"/>
</dbReference>
<name>A0A2M9YJ63_9LEPT</name>
<evidence type="ECO:0000313" key="2">
    <source>
        <dbReference type="EMBL" id="PJZ61906.1"/>
    </source>
</evidence>
<comment type="caution">
    <text evidence="1">The sequence shown here is derived from an EMBL/GenBank/DDBJ whole genome shotgun (WGS) entry which is preliminary data.</text>
</comment>
<dbReference type="EMBL" id="NPDU01000024">
    <property type="protein sequence ID" value="PJZ61906.1"/>
    <property type="molecule type" value="Genomic_DNA"/>
</dbReference>
<reference evidence="3 4" key="1">
    <citation type="submission" date="2017-07" db="EMBL/GenBank/DDBJ databases">
        <title>Leptospira spp. isolated from tropical soils.</title>
        <authorList>
            <person name="Thibeaux R."/>
            <person name="Iraola G."/>
            <person name="Ferres I."/>
            <person name="Bierque E."/>
            <person name="Girault D."/>
            <person name="Soupe-Gilbert M.-E."/>
            <person name="Picardeau M."/>
            <person name="Goarant C."/>
        </authorList>
    </citation>
    <scope>NUCLEOTIDE SEQUENCE [LARGE SCALE GENOMIC DNA]</scope>
    <source>
        <strain evidence="1 4">FH2-B-C1</strain>
        <strain evidence="2 3">FH2-B-D1</strain>
    </source>
</reference>
<dbReference type="AlphaFoldDB" id="A0A2M9YJ63"/>
<protein>
    <submittedName>
        <fullName evidence="1">Uncharacterized protein</fullName>
    </submittedName>
</protein>